<dbReference type="PROSITE" id="PS50994">
    <property type="entry name" value="INTEGRASE"/>
    <property type="match status" value="1"/>
</dbReference>
<proteinExistence type="predicted"/>
<dbReference type="Pfam" id="PF00078">
    <property type="entry name" value="RVT_1"/>
    <property type="match status" value="1"/>
</dbReference>
<dbReference type="InterPro" id="IPR002156">
    <property type="entry name" value="RNaseH_domain"/>
</dbReference>
<dbReference type="Gene3D" id="3.10.10.10">
    <property type="entry name" value="HIV Type 1 Reverse Transcriptase, subunit A, domain 1"/>
    <property type="match status" value="1"/>
</dbReference>
<dbReference type="EMBL" id="SMMG02000226">
    <property type="protein sequence ID" value="KAA3448641.1"/>
    <property type="molecule type" value="Genomic_DNA"/>
</dbReference>
<dbReference type="GO" id="GO:0004523">
    <property type="term" value="F:RNA-DNA hybrid ribonuclease activity"/>
    <property type="evidence" value="ECO:0007669"/>
    <property type="project" value="InterPro"/>
</dbReference>
<dbReference type="InterPro" id="IPR001584">
    <property type="entry name" value="Integrase_cat-core"/>
</dbReference>
<dbReference type="InterPro" id="IPR043128">
    <property type="entry name" value="Rev_trsase/Diguanyl_cyclase"/>
</dbReference>
<dbReference type="AlphaFoldDB" id="A0A5B6TSA0"/>
<sequence>MPGVPREKAEHSLHLKLRRFAQDRKEAIRVELNKLLAAGFIRECMHPEWLANPVVDSTAGCLLLSFLDCYSGYHQIALNPDDQDKTAFITPHGIYCYKTMTFGLKNAGATYQKAIQGCLDTQIGRNAEAYVDDVVVKTYDPDALIADLQETFNNLRRYRWKLNPTKCVFGVPSGKLLGFLVSQRGIEANPTKIKAIQDLPPPKNKKEVMKLTGMMAALSRFISKLGERGAPFFKILRKADKFEWTPEANQALADLKAAGRRAPRRRTLLSSAEASILRQRSTRRIKTPVSAPTKITLRALNLLQKTAPLLSGSSYHVVSNFPLGEILHNRDINGRVVKWAIKTVHKIPSIGRLLAEWTELQAPTPAEPPEHWTLYFDGALNLEGAGAGVLLISPEGKHLKYVLQIHYQATNNGAEYEALIHGLRIAITLGIKRLLCYGDSKVVVEQVNKNWECSKETMDAYCAESAAMSREENVAADVLSKLGSKRSQVPAGIFVQDLRKPSIKLTNESHPTTPADQVVSAVSTTPEVNNEEDWREPFIAFIKNDRMTSENKLEEDKVALEQLSRRSANYVVIGAELYRKSASSGVLMKCILRSEGLALLHEVHSGTCSNHAAAKTLVGKVYRSGSFSVVPGASSSKSKSTCRLRHYAPSHLLGPSQYGGSITWDHSSLLRGELSTYSSRWTSSPNGSSTRLSPTPSRPQQRLYRRDNSPLRCPESHITDLGSQFTGHEFWDLCQDRQIDVYYSSSAHPRCNGQVERANGMVLDALKKEIYDALNPRAGRWAKEVPHVVWGLRTQRSRATGYSPFFMVYGSEAVLPADLAFAAPRIKNYEEGEAESSRQVDVDALEEHRLCALTRHARHEQQIRRYHDRNVKERSLNVGDLALRRVMSSAGQHKLSAPWEGPFIVKEVVSPGTYRLEWADGNPVPNVWNIQHLTKFYP</sequence>
<dbReference type="OrthoDB" id="1108439at2759"/>
<dbReference type="GO" id="GO:0003676">
    <property type="term" value="F:nucleic acid binding"/>
    <property type="evidence" value="ECO:0007669"/>
    <property type="project" value="InterPro"/>
</dbReference>
<evidence type="ECO:0000313" key="4">
    <source>
        <dbReference type="Proteomes" id="UP000325315"/>
    </source>
</evidence>
<dbReference type="CDD" id="cd09279">
    <property type="entry name" value="RNase_HI_like"/>
    <property type="match status" value="1"/>
</dbReference>
<dbReference type="InterPro" id="IPR036397">
    <property type="entry name" value="RNaseH_sf"/>
</dbReference>
<dbReference type="Gene3D" id="3.30.420.10">
    <property type="entry name" value="Ribonuclease H-like superfamily/Ribonuclease H"/>
    <property type="match status" value="2"/>
</dbReference>
<dbReference type="SUPFAM" id="SSF53098">
    <property type="entry name" value="Ribonuclease H-like"/>
    <property type="match status" value="1"/>
</dbReference>
<dbReference type="InterPro" id="IPR000477">
    <property type="entry name" value="RT_dom"/>
</dbReference>
<dbReference type="SUPFAM" id="SSF56672">
    <property type="entry name" value="DNA/RNA polymerases"/>
    <property type="match status" value="1"/>
</dbReference>
<feature type="compositionally biased region" description="Low complexity" evidence="1">
    <location>
        <begin position="688"/>
        <end position="699"/>
    </location>
</feature>
<dbReference type="InterPro" id="IPR012337">
    <property type="entry name" value="RNaseH-like_sf"/>
</dbReference>
<dbReference type="Gene3D" id="3.30.70.270">
    <property type="match status" value="2"/>
</dbReference>
<dbReference type="CDD" id="cd01647">
    <property type="entry name" value="RT_LTR"/>
    <property type="match status" value="1"/>
</dbReference>
<dbReference type="Pfam" id="PF13456">
    <property type="entry name" value="RVT_3"/>
    <property type="match status" value="1"/>
</dbReference>
<dbReference type="GO" id="GO:0015074">
    <property type="term" value="P:DNA integration"/>
    <property type="evidence" value="ECO:0007669"/>
    <property type="project" value="InterPro"/>
</dbReference>
<dbReference type="InterPro" id="IPR043502">
    <property type="entry name" value="DNA/RNA_pol_sf"/>
</dbReference>
<gene>
    <name evidence="3" type="ORF">EPI10_034384</name>
</gene>
<feature type="compositionally biased region" description="Polar residues" evidence="1">
    <location>
        <begin position="678"/>
        <end position="687"/>
    </location>
</feature>
<organism evidence="3 4">
    <name type="scientific">Gossypium australe</name>
    <dbReference type="NCBI Taxonomy" id="47621"/>
    <lineage>
        <taxon>Eukaryota</taxon>
        <taxon>Viridiplantae</taxon>
        <taxon>Streptophyta</taxon>
        <taxon>Embryophyta</taxon>
        <taxon>Tracheophyta</taxon>
        <taxon>Spermatophyta</taxon>
        <taxon>Magnoliopsida</taxon>
        <taxon>eudicotyledons</taxon>
        <taxon>Gunneridae</taxon>
        <taxon>Pentapetalae</taxon>
        <taxon>rosids</taxon>
        <taxon>malvids</taxon>
        <taxon>Malvales</taxon>
        <taxon>Malvaceae</taxon>
        <taxon>Malvoideae</taxon>
        <taxon>Gossypium</taxon>
    </lineage>
</organism>
<evidence type="ECO:0000313" key="3">
    <source>
        <dbReference type="EMBL" id="KAA3448641.1"/>
    </source>
</evidence>
<evidence type="ECO:0000259" key="2">
    <source>
        <dbReference type="PROSITE" id="PS50994"/>
    </source>
</evidence>
<accession>A0A5B6TSA0</accession>
<feature type="domain" description="Integrase catalytic" evidence="2">
    <location>
        <begin position="714"/>
        <end position="812"/>
    </location>
</feature>
<protein>
    <submittedName>
        <fullName evidence="3">GAG-POL</fullName>
    </submittedName>
</protein>
<dbReference type="PANTHER" id="PTHR48475">
    <property type="entry name" value="RIBONUCLEASE H"/>
    <property type="match status" value="1"/>
</dbReference>
<dbReference type="PANTHER" id="PTHR48475:SF1">
    <property type="entry name" value="RNASE H TYPE-1 DOMAIN-CONTAINING PROTEIN"/>
    <property type="match status" value="1"/>
</dbReference>
<comment type="caution">
    <text evidence="3">The sequence shown here is derived from an EMBL/GenBank/DDBJ whole genome shotgun (WGS) entry which is preliminary data.</text>
</comment>
<dbReference type="Proteomes" id="UP000325315">
    <property type="component" value="Unassembled WGS sequence"/>
</dbReference>
<feature type="region of interest" description="Disordered" evidence="1">
    <location>
        <begin position="678"/>
        <end position="710"/>
    </location>
</feature>
<name>A0A5B6TSA0_9ROSI</name>
<evidence type="ECO:0000256" key="1">
    <source>
        <dbReference type="SAM" id="MobiDB-lite"/>
    </source>
</evidence>
<reference evidence="4" key="1">
    <citation type="journal article" date="2019" name="Plant Biotechnol. J.">
        <title>Genome sequencing of the Australian wild diploid species Gossypium australe highlights disease resistance and delayed gland morphogenesis.</title>
        <authorList>
            <person name="Cai Y."/>
            <person name="Cai X."/>
            <person name="Wang Q."/>
            <person name="Wang P."/>
            <person name="Zhang Y."/>
            <person name="Cai C."/>
            <person name="Xu Y."/>
            <person name="Wang K."/>
            <person name="Zhou Z."/>
            <person name="Wang C."/>
            <person name="Geng S."/>
            <person name="Li B."/>
            <person name="Dong Q."/>
            <person name="Hou Y."/>
            <person name="Wang H."/>
            <person name="Ai P."/>
            <person name="Liu Z."/>
            <person name="Yi F."/>
            <person name="Sun M."/>
            <person name="An G."/>
            <person name="Cheng J."/>
            <person name="Zhang Y."/>
            <person name="Shi Q."/>
            <person name="Xie Y."/>
            <person name="Shi X."/>
            <person name="Chang Y."/>
            <person name="Huang F."/>
            <person name="Chen Y."/>
            <person name="Hong S."/>
            <person name="Mi L."/>
            <person name="Sun Q."/>
            <person name="Zhang L."/>
            <person name="Zhou B."/>
            <person name="Peng R."/>
            <person name="Zhang X."/>
            <person name="Liu F."/>
        </authorList>
    </citation>
    <scope>NUCLEOTIDE SEQUENCE [LARGE SCALE GENOMIC DNA]</scope>
    <source>
        <strain evidence="4">cv. PA1801</strain>
    </source>
</reference>
<keyword evidence="4" id="KW-1185">Reference proteome</keyword>